<evidence type="ECO:0000313" key="8">
    <source>
        <dbReference type="Proteomes" id="UP000327157"/>
    </source>
</evidence>
<evidence type="ECO:0000256" key="2">
    <source>
        <dbReference type="ARBA" id="ARBA00008432"/>
    </source>
</evidence>
<comment type="subcellular location">
    <subcellularLocation>
        <location evidence="1">Membrane</location>
        <topology evidence="1">Multi-pass membrane protein</topology>
    </subcellularLocation>
</comment>
<feature type="transmembrane region" description="Helical" evidence="6">
    <location>
        <begin position="110"/>
        <end position="141"/>
    </location>
</feature>
<keyword evidence="3 6" id="KW-0812">Transmembrane</keyword>
<dbReference type="Gene3D" id="1.20.1250.20">
    <property type="entry name" value="MFS general substrate transporter like domains"/>
    <property type="match status" value="1"/>
</dbReference>
<dbReference type="OrthoDB" id="434240at2759"/>
<comment type="caution">
    <text evidence="7">The sequence shown here is derived from an EMBL/GenBank/DDBJ whole genome shotgun (WGS) entry which is preliminary data.</text>
</comment>
<evidence type="ECO:0000256" key="3">
    <source>
        <dbReference type="ARBA" id="ARBA00022692"/>
    </source>
</evidence>
<dbReference type="Proteomes" id="UP000327157">
    <property type="component" value="Chromosome 17"/>
</dbReference>
<feature type="transmembrane region" description="Helical" evidence="6">
    <location>
        <begin position="153"/>
        <end position="172"/>
    </location>
</feature>
<protein>
    <submittedName>
        <fullName evidence="7">High affinity nitrate transporter 2.7-like</fullName>
    </submittedName>
</protein>
<keyword evidence="4 6" id="KW-1133">Transmembrane helix</keyword>
<keyword evidence="8" id="KW-1185">Reference proteome</keyword>
<dbReference type="InterPro" id="IPR036259">
    <property type="entry name" value="MFS_trans_sf"/>
</dbReference>
<dbReference type="EMBL" id="SMOL01000487">
    <property type="protein sequence ID" value="KAB2610208.1"/>
    <property type="molecule type" value="Genomic_DNA"/>
</dbReference>
<dbReference type="SUPFAM" id="SSF103473">
    <property type="entry name" value="MFS general substrate transporter"/>
    <property type="match status" value="1"/>
</dbReference>
<feature type="transmembrane region" description="Helical" evidence="6">
    <location>
        <begin position="250"/>
        <end position="269"/>
    </location>
</feature>
<reference evidence="8" key="2">
    <citation type="submission" date="2019-10" db="EMBL/GenBank/DDBJ databases">
        <title>A de novo genome assembly of a pear dwarfing rootstock.</title>
        <authorList>
            <person name="Wang F."/>
            <person name="Wang J."/>
            <person name="Li S."/>
            <person name="Zhang Y."/>
            <person name="Fang M."/>
            <person name="Ma L."/>
            <person name="Zhao Y."/>
            <person name="Jiang S."/>
        </authorList>
    </citation>
    <scope>NUCLEOTIDE SEQUENCE [LARGE SCALE GENOMIC DNA]</scope>
</reference>
<dbReference type="AlphaFoldDB" id="A0A5N5G4P4"/>
<sequence>MEAEDADEEQVLKDHRSMFALPVDADQKATELRLFSIAPPYMLAFHLAWLSLFSNFFSTFSIPPLLAVIRDNLNLTDTDTGHAGTAAFLGSIFSRIAMGPMCDLLGPRIAIATLSLLTAPVILPTSLVSSPNSFIVIRFIADFSLANFVANQFWMSCMFSGCVVGLANAFSAGRANMGSGVTQLIMPLIYSLIMSFNVPSFAAWRLALSCRQFFKFMDFGVDLCLQFWSGVLTTDTIVAQYFYDRFNVNLEVAGIIAASFGMANLFSRPSGGLVSDTLARRFGMRGRSWGLWVAQTVAGLSCLLLGRFSVRVLRKEPHVCR</sequence>
<dbReference type="InterPro" id="IPR011701">
    <property type="entry name" value="MFS"/>
</dbReference>
<accession>A0A5N5G4P4</accession>
<reference evidence="7 8" key="3">
    <citation type="submission" date="2019-11" db="EMBL/GenBank/DDBJ databases">
        <title>A de novo genome assembly of a pear dwarfing rootstock.</title>
        <authorList>
            <person name="Wang F."/>
            <person name="Wang J."/>
            <person name="Li S."/>
            <person name="Zhang Y."/>
            <person name="Fang M."/>
            <person name="Ma L."/>
            <person name="Zhao Y."/>
            <person name="Jiang S."/>
        </authorList>
    </citation>
    <scope>NUCLEOTIDE SEQUENCE [LARGE SCALE GENOMIC DNA]</scope>
    <source>
        <strain evidence="7">S2</strain>
        <tissue evidence="7">Leaf</tissue>
    </source>
</reference>
<evidence type="ECO:0000256" key="5">
    <source>
        <dbReference type="ARBA" id="ARBA00023136"/>
    </source>
</evidence>
<gene>
    <name evidence="7" type="ORF">D8674_018240</name>
</gene>
<name>A0A5N5G4P4_9ROSA</name>
<comment type="similarity">
    <text evidence="2">Belongs to the major facilitator superfamily. Nitrate/nitrite porter (TC 2.A.1.8) family.</text>
</comment>
<organism evidence="7 8">
    <name type="scientific">Pyrus ussuriensis x Pyrus communis</name>
    <dbReference type="NCBI Taxonomy" id="2448454"/>
    <lineage>
        <taxon>Eukaryota</taxon>
        <taxon>Viridiplantae</taxon>
        <taxon>Streptophyta</taxon>
        <taxon>Embryophyta</taxon>
        <taxon>Tracheophyta</taxon>
        <taxon>Spermatophyta</taxon>
        <taxon>Magnoliopsida</taxon>
        <taxon>eudicotyledons</taxon>
        <taxon>Gunneridae</taxon>
        <taxon>Pentapetalae</taxon>
        <taxon>rosids</taxon>
        <taxon>fabids</taxon>
        <taxon>Rosales</taxon>
        <taxon>Rosaceae</taxon>
        <taxon>Amygdaloideae</taxon>
        <taxon>Maleae</taxon>
        <taxon>Pyrus</taxon>
    </lineage>
</organism>
<dbReference type="GO" id="GO:0015112">
    <property type="term" value="F:nitrate transmembrane transporter activity"/>
    <property type="evidence" value="ECO:0007669"/>
    <property type="project" value="InterPro"/>
</dbReference>
<evidence type="ECO:0000313" key="7">
    <source>
        <dbReference type="EMBL" id="KAB2610208.1"/>
    </source>
</evidence>
<evidence type="ECO:0000256" key="1">
    <source>
        <dbReference type="ARBA" id="ARBA00004141"/>
    </source>
</evidence>
<dbReference type="PANTHER" id="PTHR23515">
    <property type="entry name" value="HIGH-AFFINITY NITRATE TRANSPORTER 2.3"/>
    <property type="match status" value="1"/>
</dbReference>
<feature type="transmembrane region" description="Helical" evidence="6">
    <location>
        <begin position="43"/>
        <end position="69"/>
    </location>
</feature>
<dbReference type="GO" id="GO:0016020">
    <property type="term" value="C:membrane"/>
    <property type="evidence" value="ECO:0007669"/>
    <property type="project" value="UniProtKB-SubCell"/>
</dbReference>
<feature type="transmembrane region" description="Helical" evidence="6">
    <location>
        <begin position="184"/>
        <end position="205"/>
    </location>
</feature>
<feature type="transmembrane region" description="Helical" evidence="6">
    <location>
        <begin position="289"/>
        <end position="306"/>
    </location>
</feature>
<feature type="transmembrane region" description="Helical" evidence="6">
    <location>
        <begin position="81"/>
        <end position="98"/>
    </location>
</feature>
<reference evidence="7 8" key="1">
    <citation type="submission" date="2019-09" db="EMBL/GenBank/DDBJ databases">
        <authorList>
            <person name="Ou C."/>
        </authorList>
    </citation>
    <scope>NUCLEOTIDE SEQUENCE [LARGE SCALE GENOMIC DNA]</scope>
    <source>
        <strain evidence="7">S2</strain>
        <tissue evidence="7">Leaf</tissue>
    </source>
</reference>
<keyword evidence="5 6" id="KW-0472">Membrane</keyword>
<evidence type="ECO:0000256" key="4">
    <source>
        <dbReference type="ARBA" id="ARBA00022989"/>
    </source>
</evidence>
<dbReference type="Pfam" id="PF07690">
    <property type="entry name" value="MFS_1"/>
    <property type="match status" value="1"/>
</dbReference>
<proteinExistence type="inferred from homology"/>
<dbReference type="InterPro" id="IPR044772">
    <property type="entry name" value="NO3_transporter"/>
</dbReference>
<evidence type="ECO:0000256" key="6">
    <source>
        <dbReference type="SAM" id="Phobius"/>
    </source>
</evidence>